<dbReference type="EMBL" id="QAPF01000293">
    <property type="protein sequence ID" value="TEA12022.1"/>
    <property type="molecule type" value="Genomic_DNA"/>
</dbReference>
<evidence type="ECO:0000313" key="6">
    <source>
        <dbReference type="EMBL" id="TEA12022.1"/>
    </source>
</evidence>
<comment type="caution">
    <text evidence="6">The sequence shown here is derived from an EMBL/GenBank/DDBJ whole genome shotgun (WGS) entry which is preliminary data.</text>
</comment>
<sequence>MSRANPFITNGTCYHSAGEKVDEWLPCGNAELGDKTCCQRGDLCLSSRACYNGRFGITYLAGCSDPEYAHESCPDKGPWSDQPWSGLVYCNGTSNEWVGCEQAARPTTLTSADACWCPQTSRTVAFADASVLENVVQLPTALGSSVIWQPGHVPSLIQPDTTPTSTPPTPPATSLTPGDTSVTSPTVVQPPTSPPPLGQPTDTAAAQSSSSGGMSSSAIGAIIGAVLGGSVVIFVLGWFIRRRCQDNRRREQHQLSGDEEKRKPKMPSELAAFPWAGMPSVAELQAGSRGAVNLQWQREVFDDSNRGVSGGDRKPKTPMAELPETVQDLVARRKVVPQPPKADAKDKWLRAATSDATWKSTSPDASGHAAFDVYRNSNKLWASLSGELGDTTSPPKDQPSPVKRIHHSAQTNFIFGPQQWQSPDTLHPSAVQSFKLFQAFLTNVHPLTKIVHGPSVQEEVLGALADPYAMEADLECLIFSIYLIAVVSLSDEECRALLDESKEEHLARYRYATEAALSRVDFLRSTDLKVLQAFTLYLLALRHLADNDVLWLLTGLATRMAQRMGLHRESSLQDLSPFDAEMRRRVWWQIIILDGRAAQVSGASMNPAAHLVGDTKQPANVNDGDLVPSMSALPAASASATDMVFCSVRIDIGVWMMQQKLLPSSPVPNQDPERFLKSVDELEKKVHCRYLRNIDAEIPLNSLAVSLARSAFAQLRLSVCHPTRQRDRNAELSQAQLGMLLRNSLEVIRYDVLAHTTKTLRNFLWHISSFFPYETFVLLLTSLSRMVSGDDAERAWDVVNEVYEHHPMFTPESRDSLHRALGNLALKSWDRRVSDARAVGSEIPRDLPCIRTLRSQRGVSEEE</sequence>
<name>A0A4R8T4J6_9PEZI</name>
<proteinExistence type="predicted"/>
<dbReference type="InterPro" id="IPR050613">
    <property type="entry name" value="Sec_Metabolite_Reg"/>
</dbReference>
<dbReference type="PANTHER" id="PTHR31001">
    <property type="entry name" value="UNCHARACTERIZED TRANSCRIPTIONAL REGULATORY PROTEIN"/>
    <property type="match status" value="1"/>
</dbReference>
<evidence type="ECO:0000259" key="5">
    <source>
        <dbReference type="SMART" id="SM00906"/>
    </source>
</evidence>
<dbReference type="GO" id="GO:0003677">
    <property type="term" value="F:DNA binding"/>
    <property type="evidence" value="ECO:0007669"/>
    <property type="project" value="InterPro"/>
</dbReference>
<dbReference type="GO" id="GO:0005634">
    <property type="term" value="C:nucleus"/>
    <property type="evidence" value="ECO:0007669"/>
    <property type="project" value="UniProtKB-SubCell"/>
</dbReference>
<dbReference type="GO" id="GO:0008270">
    <property type="term" value="F:zinc ion binding"/>
    <property type="evidence" value="ECO:0007669"/>
    <property type="project" value="InterPro"/>
</dbReference>
<evidence type="ECO:0000256" key="4">
    <source>
        <dbReference type="SAM" id="Phobius"/>
    </source>
</evidence>
<organism evidence="6 7">
    <name type="scientific">Colletotrichum sidae</name>
    <dbReference type="NCBI Taxonomy" id="1347389"/>
    <lineage>
        <taxon>Eukaryota</taxon>
        <taxon>Fungi</taxon>
        <taxon>Dikarya</taxon>
        <taxon>Ascomycota</taxon>
        <taxon>Pezizomycotina</taxon>
        <taxon>Sordariomycetes</taxon>
        <taxon>Hypocreomycetidae</taxon>
        <taxon>Glomerellales</taxon>
        <taxon>Glomerellaceae</taxon>
        <taxon>Colletotrichum</taxon>
        <taxon>Colletotrichum orbiculare species complex</taxon>
    </lineage>
</organism>
<dbReference type="PANTHER" id="PTHR31001:SF85">
    <property type="entry name" value="ZN(II)2CYS6 TRANSCRIPTION FACTOR (EUROFUNG)"/>
    <property type="match status" value="1"/>
</dbReference>
<feature type="transmembrane region" description="Helical" evidence="4">
    <location>
        <begin position="218"/>
        <end position="240"/>
    </location>
</feature>
<keyword evidence="4" id="KW-0472">Membrane</keyword>
<evidence type="ECO:0000256" key="2">
    <source>
        <dbReference type="ARBA" id="ARBA00023242"/>
    </source>
</evidence>
<keyword evidence="4" id="KW-0812">Transmembrane</keyword>
<dbReference type="AlphaFoldDB" id="A0A4R8T4J6"/>
<keyword evidence="2" id="KW-0539">Nucleus</keyword>
<feature type="compositionally biased region" description="Low complexity" evidence="3">
    <location>
        <begin position="204"/>
        <end position="214"/>
    </location>
</feature>
<keyword evidence="4" id="KW-1133">Transmembrane helix</keyword>
<comment type="subcellular location">
    <subcellularLocation>
        <location evidence="1">Nucleus</location>
    </subcellularLocation>
</comment>
<evidence type="ECO:0000256" key="3">
    <source>
        <dbReference type="SAM" id="MobiDB-lite"/>
    </source>
</evidence>
<dbReference type="CDD" id="cd12148">
    <property type="entry name" value="fungal_TF_MHR"/>
    <property type="match status" value="1"/>
</dbReference>
<reference evidence="6 7" key="1">
    <citation type="submission" date="2018-11" db="EMBL/GenBank/DDBJ databases">
        <title>Genome sequence and assembly of Colletotrichum sidae.</title>
        <authorList>
            <person name="Gan P."/>
            <person name="Shirasu K."/>
        </authorList>
    </citation>
    <scope>NUCLEOTIDE SEQUENCE [LARGE SCALE GENOMIC DNA]</scope>
    <source>
        <strain evidence="6 7">CBS 518.97</strain>
    </source>
</reference>
<protein>
    <submittedName>
        <fullName evidence="6">Aurofusarin cluster transcription factor aurR2</fullName>
    </submittedName>
</protein>
<feature type="domain" description="Xylanolytic transcriptional activator regulatory" evidence="5">
    <location>
        <begin position="550"/>
        <end position="624"/>
    </location>
</feature>
<feature type="compositionally biased region" description="Low complexity" evidence="3">
    <location>
        <begin position="172"/>
        <end position="190"/>
    </location>
</feature>
<dbReference type="SMART" id="SM00906">
    <property type="entry name" value="Fungal_trans"/>
    <property type="match status" value="1"/>
</dbReference>
<accession>A0A4R8T4J6</accession>
<dbReference type="Pfam" id="PF04082">
    <property type="entry name" value="Fungal_trans"/>
    <property type="match status" value="1"/>
</dbReference>
<gene>
    <name evidence="6" type="primary">aurR2-0</name>
    <name evidence="6" type="ORF">C8034_v006965</name>
</gene>
<dbReference type="Proteomes" id="UP000295604">
    <property type="component" value="Unassembled WGS sequence"/>
</dbReference>
<dbReference type="InterPro" id="IPR007219">
    <property type="entry name" value="XnlR_reg_dom"/>
</dbReference>
<evidence type="ECO:0000256" key="1">
    <source>
        <dbReference type="ARBA" id="ARBA00004123"/>
    </source>
</evidence>
<dbReference type="GO" id="GO:0006351">
    <property type="term" value="P:DNA-templated transcription"/>
    <property type="evidence" value="ECO:0007669"/>
    <property type="project" value="InterPro"/>
</dbReference>
<feature type="region of interest" description="Disordered" evidence="3">
    <location>
        <begin position="153"/>
        <end position="214"/>
    </location>
</feature>
<keyword evidence="7" id="KW-1185">Reference proteome</keyword>
<evidence type="ECO:0000313" key="7">
    <source>
        <dbReference type="Proteomes" id="UP000295604"/>
    </source>
</evidence>